<keyword evidence="5" id="KW-0501">Molybdenum cofactor biosynthesis</keyword>
<feature type="domain" description="MoaB/Mog" evidence="7">
    <location>
        <begin position="263"/>
        <end position="402"/>
    </location>
</feature>
<dbReference type="InterPro" id="IPR036135">
    <property type="entry name" value="MoeA_linker/N_sf"/>
</dbReference>
<dbReference type="InterPro" id="IPR005110">
    <property type="entry name" value="MoeA_linker/N"/>
</dbReference>
<evidence type="ECO:0000259" key="7">
    <source>
        <dbReference type="SMART" id="SM00852"/>
    </source>
</evidence>
<comment type="similarity">
    <text evidence="2 5">Belongs to the MoeA family.</text>
</comment>
<proteinExistence type="inferred from homology"/>
<dbReference type="Pfam" id="PF03453">
    <property type="entry name" value="MoeA_N"/>
    <property type="match status" value="1"/>
</dbReference>
<dbReference type="Proteomes" id="UP001645859">
    <property type="component" value="Unassembled WGS sequence"/>
</dbReference>
<keyword evidence="5" id="KW-0479">Metal-binding</keyword>
<keyword evidence="9" id="KW-1185">Reference proteome</keyword>
<dbReference type="CDD" id="cd00887">
    <property type="entry name" value="MoeA"/>
    <property type="match status" value="1"/>
</dbReference>
<evidence type="ECO:0000256" key="5">
    <source>
        <dbReference type="RuleBase" id="RU365090"/>
    </source>
</evidence>
<evidence type="ECO:0000313" key="9">
    <source>
        <dbReference type="Proteomes" id="UP001645859"/>
    </source>
</evidence>
<dbReference type="Gene3D" id="2.170.190.11">
    <property type="entry name" value="Molybdopterin biosynthesis moea protein, domain 3"/>
    <property type="match status" value="1"/>
</dbReference>
<dbReference type="PANTHER" id="PTHR10192:SF5">
    <property type="entry name" value="GEPHYRIN"/>
    <property type="match status" value="1"/>
</dbReference>
<dbReference type="SUPFAM" id="SSF63867">
    <property type="entry name" value="MoeA C-terminal domain-like"/>
    <property type="match status" value="1"/>
</dbReference>
<dbReference type="SUPFAM" id="SSF63882">
    <property type="entry name" value="MoeA N-terminal region -like"/>
    <property type="match status" value="1"/>
</dbReference>
<keyword evidence="3 5" id="KW-0500">Molybdenum</keyword>
<organism evidence="8 9">
    <name type="scientific">Leucobacter chromiireducens subsp. solipictus</name>
    <dbReference type="NCBI Taxonomy" id="398235"/>
    <lineage>
        <taxon>Bacteria</taxon>
        <taxon>Bacillati</taxon>
        <taxon>Actinomycetota</taxon>
        <taxon>Actinomycetes</taxon>
        <taxon>Micrococcales</taxon>
        <taxon>Microbacteriaceae</taxon>
        <taxon>Leucobacter</taxon>
    </lineage>
</organism>
<keyword evidence="5" id="KW-0460">Magnesium</keyword>
<name>A0ABS1SED0_9MICO</name>
<evidence type="ECO:0000256" key="3">
    <source>
        <dbReference type="ARBA" id="ARBA00022505"/>
    </source>
</evidence>
<dbReference type="Gene3D" id="3.40.980.10">
    <property type="entry name" value="MoaB/Mog-like domain"/>
    <property type="match status" value="1"/>
</dbReference>
<protein>
    <recommendedName>
        <fullName evidence="5">Molybdopterin molybdenumtransferase</fullName>
        <ecNumber evidence="5">2.10.1.1</ecNumber>
    </recommendedName>
</protein>
<dbReference type="Gene3D" id="3.90.105.10">
    <property type="entry name" value="Molybdopterin biosynthesis moea protein, domain 2"/>
    <property type="match status" value="1"/>
</dbReference>
<dbReference type="SUPFAM" id="SSF53218">
    <property type="entry name" value="Molybdenum cofactor biosynthesis proteins"/>
    <property type="match status" value="1"/>
</dbReference>
<comment type="function">
    <text evidence="1 5">Catalyzes the insertion of molybdate into adenylated molybdopterin with the concomitant release of AMP.</text>
</comment>
<comment type="cofactor">
    <cofactor evidence="5">
        <name>Mg(2+)</name>
        <dbReference type="ChEBI" id="CHEBI:18420"/>
    </cofactor>
</comment>
<dbReference type="Pfam" id="PF00994">
    <property type="entry name" value="MoCF_biosynth"/>
    <property type="match status" value="1"/>
</dbReference>
<comment type="pathway">
    <text evidence="5">Cofactor biosynthesis; molybdopterin biosynthesis.</text>
</comment>
<gene>
    <name evidence="8" type="ORF">D3230_02985</name>
</gene>
<feature type="region of interest" description="Disordered" evidence="6">
    <location>
        <begin position="1"/>
        <end position="60"/>
    </location>
</feature>
<dbReference type="EC" id="2.10.1.1" evidence="5"/>
<comment type="caution">
    <text evidence="8">The sequence shown here is derived from an EMBL/GenBank/DDBJ whole genome shotgun (WGS) entry which is preliminary data.</text>
</comment>
<dbReference type="Gene3D" id="2.40.340.10">
    <property type="entry name" value="MoeA, C-terminal, domain IV"/>
    <property type="match status" value="1"/>
</dbReference>
<dbReference type="NCBIfam" id="NF045515">
    <property type="entry name" value="Glp_gephyrin"/>
    <property type="match status" value="1"/>
</dbReference>
<evidence type="ECO:0000256" key="6">
    <source>
        <dbReference type="SAM" id="MobiDB-lite"/>
    </source>
</evidence>
<dbReference type="SMART" id="SM00852">
    <property type="entry name" value="MoCF_biosynth"/>
    <property type="match status" value="1"/>
</dbReference>
<evidence type="ECO:0000256" key="4">
    <source>
        <dbReference type="ARBA" id="ARBA00047317"/>
    </source>
</evidence>
<sequence>MGAPRTGHARGVAQRSCPPLRGRHAAGASQRLVPRGRHRTPRRRGDQRHHRRRPPRIRRGVSVRTHLDHTERVRAVLDPAFAALADETELIAVHDPALAGRVAAHAVVSPIPLPPFDNSQMDGYAVRVADFGEFGPGARGVTELRIGRTTAAGDAAASHEAGTAAPIMTGAPIPAGADAVIPIEQADPARFTELRRADDPAPRGTVRFRAAPAPGAFVRPRGSDLAAGAPLIAAGTRLTPARIGLLANAGVTELAVHRRPRVLLLSTGDEVAAPGTPLGPGHVGDANTPMLTALMTGLGAEVSAHRAPDLPDAVERVLAAHGPAADLIVTSGGISAGAFEVVREVLTDHGVEFGGIALQPGGPQGLGYWDPDGARVPVLCFPGNPVSSALSAELFLAPALRAAAGRPERLPVDTRELAHAVDSPAQKHQVRRGRFDAAGRVHLTGPSSHLLADLAAAELLAHIPLGVDHLPAGSPIEIWRLDV</sequence>
<keyword evidence="5" id="KW-0808">Transferase</keyword>
<reference evidence="8 9" key="1">
    <citation type="submission" date="2018-09" db="EMBL/GenBank/DDBJ databases">
        <title>Comparative genomics of Leucobacter spp.</title>
        <authorList>
            <person name="Reis A.C."/>
            <person name="Kolvenbach B.A."/>
            <person name="Corvini P.F.X."/>
            <person name="Nunes O.C."/>
        </authorList>
    </citation>
    <scope>NUCLEOTIDE SEQUENCE [LARGE SCALE GENOMIC DNA]</scope>
    <source>
        <strain evidence="8 9">TAN 31504</strain>
    </source>
</reference>
<dbReference type="EMBL" id="QYAC01000001">
    <property type="protein sequence ID" value="MBL3678271.1"/>
    <property type="molecule type" value="Genomic_DNA"/>
</dbReference>
<comment type="catalytic activity">
    <reaction evidence="4">
        <text>adenylyl-molybdopterin + molybdate = Mo-molybdopterin + AMP + H(+)</text>
        <dbReference type="Rhea" id="RHEA:35047"/>
        <dbReference type="ChEBI" id="CHEBI:15378"/>
        <dbReference type="ChEBI" id="CHEBI:36264"/>
        <dbReference type="ChEBI" id="CHEBI:62727"/>
        <dbReference type="ChEBI" id="CHEBI:71302"/>
        <dbReference type="ChEBI" id="CHEBI:456215"/>
        <dbReference type="EC" id="2.10.1.1"/>
    </reaction>
</comment>
<dbReference type="InterPro" id="IPR038987">
    <property type="entry name" value="MoeA-like"/>
</dbReference>
<dbReference type="InterPro" id="IPR036425">
    <property type="entry name" value="MoaB/Mog-like_dom_sf"/>
</dbReference>
<dbReference type="InterPro" id="IPR036688">
    <property type="entry name" value="MoeA_C_domain_IV_sf"/>
</dbReference>
<dbReference type="InterPro" id="IPR001453">
    <property type="entry name" value="MoaB/Mog_dom"/>
</dbReference>
<evidence type="ECO:0000256" key="2">
    <source>
        <dbReference type="ARBA" id="ARBA00010763"/>
    </source>
</evidence>
<evidence type="ECO:0000313" key="8">
    <source>
        <dbReference type="EMBL" id="MBL3678271.1"/>
    </source>
</evidence>
<feature type="compositionally biased region" description="Basic residues" evidence="6">
    <location>
        <begin position="34"/>
        <end position="60"/>
    </location>
</feature>
<accession>A0ABS1SED0</accession>
<dbReference type="PANTHER" id="PTHR10192">
    <property type="entry name" value="MOLYBDOPTERIN BIOSYNTHESIS PROTEIN"/>
    <property type="match status" value="1"/>
</dbReference>
<evidence type="ECO:0000256" key="1">
    <source>
        <dbReference type="ARBA" id="ARBA00002901"/>
    </source>
</evidence>